<dbReference type="STRING" id="1280847.SAMN04488036_11052"/>
<dbReference type="OrthoDB" id="369216at2"/>
<sequence length="356" mass="39802">MGNSPKTSPYEDVPKRGYWRSGVAQQDPLAIEGIYRRKFRISRRDAIATAGSCFAQHIARHLRSRKFNVMQYEPAPRGMSAELAKTYGFGIYTCRYGNIYTAAQMLQLAREAFSISVPQDRVWERNGRFFDAQRPNVEPGGFDTAEQVLRAREGHLAYVRQMLLEMDVFVFTFGLTETWAHKESGTVYPTAPGTIAGSFDDDAYEFQNHRHGRVLGDFVKLKRLLKRERSKPLKSIVTVSPVPLTATASGQHVLAASTYSKSVLRGVAGELFETYRDVDYFPSYELITAPATRGMFFEPNMRNVTESGVNTAMAAFLEQHDPKGGAVKGKSKPAKTAAVDEGDVVCEEVLLEAFQK</sequence>
<feature type="domain" description="GSCFA" evidence="1">
    <location>
        <begin position="47"/>
        <end position="316"/>
    </location>
</feature>
<evidence type="ECO:0000313" key="3">
    <source>
        <dbReference type="Proteomes" id="UP000198851"/>
    </source>
</evidence>
<organism evidence="2 3">
    <name type="scientific">Shimia haliotis</name>
    <dbReference type="NCBI Taxonomy" id="1280847"/>
    <lineage>
        <taxon>Bacteria</taxon>
        <taxon>Pseudomonadati</taxon>
        <taxon>Pseudomonadota</taxon>
        <taxon>Alphaproteobacteria</taxon>
        <taxon>Rhodobacterales</taxon>
        <taxon>Roseobacteraceae</taxon>
    </lineage>
</organism>
<proteinExistence type="predicted"/>
<name>A0A1I4GYD8_9RHOB</name>
<evidence type="ECO:0000259" key="1">
    <source>
        <dbReference type="Pfam" id="PF08885"/>
    </source>
</evidence>
<accession>A0A1I4GYD8</accession>
<dbReference type="EMBL" id="FOSZ01000010">
    <property type="protein sequence ID" value="SFL34570.1"/>
    <property type="molecule type" value="Genomic_DNA"/>
</dbReference>
<dbReference type="InterPro" id="IPR014982">
    <property type="entry name" value="GSCFA"/>
</dbReference>
<dbReference type="AlphaFoldDB" id="A0A1I4GYD8"/>
<gene>
    <name evidence="2" type="ORF">SAMN04488036_11052</name>
</gene>
<keyword evidence="3" id="KW-1185">Reference proteome</keyword>
<reference evidence="3" key="1">
    <citation type="submission" date="2016-10" db="EMBL/GenBank/DDBJ databases">
        <authorList>
            <person name="Varghese N."/>
            <person name="Submissions S."/>
        </authorList>
    </citation>
    <scope>NUCLEOTIDE SEQUENCE [LARGE SCALE GENOMIC DNA]</scope>
    <source>
        <strain evidence="3">DSM 28453</strain>
    </source>
</reference>
<evidence type="ECO:0000313" key="2">
    <source>
        <dbReference type="EMBL" id="SFL34570.1"/>
    </source>
</evidence>
<protein>
    <submittedName>
        <fullName evidence="2">GSCFA family protein</fullName>
    </submittedName>
</protein>
<dbReference type="Proteomes" id="UP000198851">
    <property type="component" value="Unassembled WGS sequence"/>
</dbReference>
<dbReference type="Pfam" id="PF08885">
    <property type="entry name" value="GSCFA"/>
    <property type="match status" value="1"/>
</dbReference>
<dbReference type="RefSeq" id="WP_093325823.1">
    <property type="nucleotide sequence ID" value="NZ_FOSZ01000010.1"/>
</dbReference>